<dbReference type="GeneID" id="111252610"/>
<organism evidence="5 6">
    <name type="scientific">Varroa destructor</name>
    <name type="common">Honeybee mite</name>
    <dbReference type="NCBI Taxonomy" id="109461"/>
    <lineage>
        <taxon>Eukaryota</taxon>
        <taxon>Metazoa</taxon>
        <taxon>Ecdysozoa</taxon>
        <taxon>Arthropoda</taxon>
        <taxon>Chelicerata</taxon>
        <taxon>Arachnida</taxon>
        <taxon>Acari</taxon>
        <taxon>Parasitiformes</taxon>
        <taxon>Mesostigmata</taxon>
        <taxon>Gamasina</taxon>
        <taxon>Dermanyssoidea</taxon>
        <taxon>Varroidae</taxon>
        <taxon>Varroa</taxon>
    </lineage>
</organism>
<dbReference type="AlphaFoldDB" id="A0A7M7KGK6"/>
<feature type="region of interest" description="Disordered" evidence="2">
    <location>
        <begin position="242"/>
        <end position="270"/>
    </location>
</feature>
<proteinExistence type="predicted"/>
<evidence type="ECO:0000259" key="4">
    <source>
        <dbReference type="PROSITE" id="PS50157"/>
    </source>
</evidence>
<evidence type="ECO:0000256" key="3">
    <source>
        <dbReference type="SAM" id="SignalP"/>
    </source>
</evidence>
<dbReference type="OrthoDB" id="10004641at2759"/>
<dbReference type="InterPro" id="IPR036236">
    <property type="entry name" value="Znf_C2H2_sf"/>
</dbReference>
<feature type="domain" description="C2H2-type" evidence="4">
    <location>
        <begin position="183"/>
        <end position="206"/>
    </location>
</feature>
<evidence type="ECO:0000313" key="5">
    <source>
        <dbReference type="EnsemblMetazoa" id="XP_022666530"/>
    </source>
</evidence>
<feature type="domain" description="C2H2-type" evidence="4">
    <location>
        <begin position="151"/>
        <end position="174"/>
    </location>
</feature>
<dbReference type="KEGG" id="vde:111252610"/>
<keyword evidence="1" id="KW-0862">Zinc</keyword>
<evidence type="ECO:0000256" key="1">
    <source>
        <dbReference type="PROSITE-ProRule" id="PRU00042"/>
    </source>
</evidence>
<evidence type="ECO:0000256" key="2">
    <source>
        <dbReference type="SAM" id="MobiDB-lite"/>
    </source>
</evidence>
<dbReference type="PROSITE" id="PS00028">
    <property type="entry name" value="ZINC_FINGER_C2H2_1"/>
    <property type="match status" value="2"/>
</dbReference>
<keyword evidence="3" id="KW-0732">Signal</keyword>
<keyword evidence="1" id="KW-0863">Zinc-finger</keyword>
<dbReference type="InterPro" id="IPR013087">
    <property type="entry name" value="Znf_C2H2_type"/>
</dbReference>
<dbReference type="Gene3D" id="3.30.160.60">
    <property type="entry name" value="Classic Zinc Finger"/>
    <property type="match status" value="1"/>
</dbReference>
<dbReference type="PROSITE" id="PS50157">
    <property type="entry name" value="ZINC_FINGER_C2H2_2"/>
    <property type="match status" value="2"/>
</dbReference>
<dbReference type="SMART" id="SM00355">
    <property type="entry name" value="ZnF_C2H2"/>
    <property type="match status" value="2"/>
</dbReference>
<keyword evidence="6" id="KW-1185">Reference proteome</keyword>
<dbReference type="GO" id="GO:0008270">
    <property type="term" value="F:zinc ion binding"/>
    <property type="evidence" value="ECO:0007669"/>
    <property type="project" value="UniProtKB-KW"/>
</dbReference>
<sequence length="330" mass="36671">MLMQMPLPFSLLLLMAMKILAQRQRRQQQRVSEKEVGDVVFGVKSALAIQQHDDQPIPAATVTTANNNNQINNVIVYVDDRTMKINNVAKPSNRPATQQNDTFRTGNKNEIALEDYYLLLELILQAALNGGFERLQRPTDSSVKEDRKGVYSCSACHLQFPLLAELRAHYRANHYRGDGERRFECSLCHYEFKQKIHLQRHMEKKHFVPQIRPATKARSPLPTSQISQMQLLEGSCRTSVGSSAAQASRGPASSGGGASATGGELVAFRPPGAPDLPLDYRTLHNAMLENLQKAIEARSAQSMFEINNMLTVAAAVRAAGASQENEDEEK</sequence>
<feature type="signal peptide" evidence="3">
    <location>
        <begin position="1"/>
        <end position="21"/>
    </location>
</feature>
<evidence type="ECO:0000313" key="6">
    <source>
        <dbReference type="Proteomes" id="UP000594260"/>
    </source>
</evidence>
<dbReference type="InParanoid" id="A0A7M7KGK6"/>
<dbReference type="Proteomes" id="UP000594260">
    <property type="component" value="Unplaced"/>
</dbReference>
<feature type="chain" id="PRO_5029894111" description="C2H2-type domain-containing protein" evidence="3">
    <location>
        <begin position="22"/>
        <end position="330"/>
    </location>
</feature>
<feature type="compositionally biased region" description="Low complexity" evidence="2">
    <location>
        <begin position="242"/>
        <end position="252"/>
    </location>
</feature>
<protein>
    <recommendedName>
        <fullName evidence="4">C2H2-type domain-containing protein</fullName>
    </recommendedName>
</protein>
<dbReference type="SUPFAM" id="SSF57667">
    <property type="entry name" value="beta-beta-alpha zinc fingers"/>
    <property type="match status" value="1"/>
</dbReference>
<dbReference type="RefSeq" id="XP_022666530.1">
    <property type="nucleotide sequence ID" value="XM_022810795.1"/>
</dbReference>
<accession>A0A7M7KGK6</accession>
<name>A0A7M7KGK6_VARDE</name>
<reference evidence="5" key="1">
    <citation type="submission" date="2021-01" db="UniProtKB">
        <authorList>
            <consortium name="EnsemblMetazoa"/>
        </authorList>
    </citation>
    <scope>IDENTIFICATION</scope>
</reference>
<dbReference type="EnsemblMetazoa" id="XM_022810795">
    <property type="protein sequence ID" value="XP_022666530"/>
    <property type="gene ID" value="LOC111252610"/>
</dbReference>
<keyword evidence="1" id="KW-0479">Metal-binding</keyword>